<reference evidence="2 3" key="1">
    <citation type="submission" date="2016-11" db="EMBL/GenBank/DDBJ databases">
        <authorList>
            <person name="Jaros S."/>
            <person name="Januszkiewicz K."/>
            <person name="Wedrychowicz H."/>
        </authorList>
    </citation>
    <scope>NUCLEOTIDE SEQUENCE [LARGE SCALE GENOMIC DNA]</scope>
    <source>
        <strain evidence="2 3">DSM 15930</strain>
    </source>
</reference>
<evidence type="ECO:0000313" key="3">
    <source>
        <dbReference type="Proteomes" id="UP000184038"/>
    </source>
</evidence>
<accession>A0A1M7N9Z9</accession>
<organism evidence="2 3">
    <name type="scientific">Anaerosporobacter mobilis DSM 15930</name>
    <dbReference type="NCBI Taxonomy" id="1120996"/>
    <lineage>
        <taxon>Bacteria</taxon>
        <taxon>Bacillati</taxon>
        <taxon>Bacillota</taxon>
        <taxon>Clostridia</taxon>
        <taxon>Lachnospirales</taxon>
        <taxon>Lachnospiraceae</taxon>
        <taxon>Anaerosporobacter</taxon>
    </lineage>
</organism>
<dbReference type="Proteomes" id="UP000184038">
    <property type="component" value="Unassembled WGS sequence"/>
</dbReference>
<dbReference type="AlphaFoldDB" id="A0A1M7N9Z9"/>
<keyword evidence="1" id="KW-0812">Transmembrane</keyword>
<dbReference type="RefSeq" id="WP_073291321.1">
    <property type="nucleotide sequence ID" value="NZ_FRCP01000026.1"/>
</dbReference>
<dbReference type="OrthoDB" id="1906683at2"/>
<sequence length="161" mass="18526">MLRFIKENIQRIILLLLLCDVILVSSLFAITNNDEAMATANMKPSEIHEECNQLLVNTYLTRIKKASDDFYDEYYTISPTVNYYSIVVKEISLDSRNSYVTFTSTPYLGPHDTVGIDEITFMADFHGNVTLEKFNHIISYHLPFNLKDLEKKTVPGKYGNE</sequence>
<keyword evidence="3" id="KW-1185">Reference proteome</keyword>
<dbReference type="Pfam" id="PF13027">
    <property type="entry name" value="DUF3888"/>
    <property type="match status" value="1"/>
</dbReference>
<keyword evidence="1" id="KW-1133">Transmembrane helix</keyword>
<evidence type="ECO:0000256" key="1">
    <source>
        <dbReference type="SAM" id="Phobius"/>
    </source>
</evidence>
<feature type="transmembrane region" description="Helical" evidence="1">
    <location>
        <begin position="12"/>
        <end position="30"/>
    </location>
</feature>
<dbReference type="EMBL" id="FRCP01000026">
    <property type="protein sequence ID" value="SHN00476.1"/>
    <property type="molecule type" value="Genomic_DNA"/>
</dbReference>
<gene>
    <name evidence="2" type="ORF">SAMN02746066_04331</name>
</gene>
<evidence type="ECO:0000313" key="2">
    <source>
        <dbReference type="EMBL" id="SHN00476.1"/>
    </source>
</evidence>
<name>A0A1M7N9Z9_9FIRM</name>
<dbReference type="InterPro" id="IPR024984">
    <property type="entry name" value="DUF3888"/>
</dbReference>
<keyword evidence="1" id="KW-0472">Membrane</keyword>
<proteinExistence type="predicted"/>
<dbReference type="STRING" id="1120996.SAMN02746066_04331"/>
<protein>
    <recommendedName>
        <fullName evidence="4">DUF3888 domain-containing protein</fullName>
    </recommendedName>
</protein>
<evidence type="ECO:0008006" key="4">
    <source>
        <dbReference type="Google" id="ProtNLM"/>
    </source>
</evidence>